<dbReference type="Gene3D" id="3.40.50.300">
    <property type="entry name" value="P-loop containing nucleotide triphosphate hydrolases"/>
    <property type="match status" value="1"/>
</dbReference>
<protein>
    <submittedName>
        <fullName evidence="4">Sulfotransferase domain-containing protein</fullName>
    </submittedName>
</protein>
<keyword evidence="2" id="KW-0325">Glycoprotein</keyword>
<dbReference type="Proteomes" id="UP000294564">
    <property type="component" value="Unassembled WGS sequence"/>
</dbReference>
<evidence type="ECO:0000256" key="1">
    <source>
        <dbReference type="ARBA" id="ARBA00022679"/>
    </source>
</evidence>
<dbReference type="InterPro" id="IPR000863">
    <property type="entry name" value="Sulfotransferase_dom"/>
</dbReference>
<evidence type="ECO:0000313" key="5">
    <source>
        <dbReference type="Proteomes" id="UP000294564"/>
    </source>
</evidence>
<feature type="domain" description="Sulfotransferase" evidence="3">
    <location>
        <begin position="5"/>
        <end position="214"/>
    </location>
</feature>
<reference evidence="4 5" key="1">
    <citation type="submission" date="2019-03" db="EMBL/GenBank/DDBJ databases">
        <title>Genomic Encyclopedia of Type Strains, Phase IV (KMG-IV): sequencing the most valuable type-strain genomes for metagenomic binning, comparative biology and taxonomic classification.</title>
        <authorList>
            <person name="Goeker M."/>
        </authorList>
    </citation>
    <scope>NUCLEOTIDE SEQUENCE [LARGE SCALE GENOMIC DNA]</scope>
    <source>
        <strain evidence="4 5">DSM 14836</strain>
    </source>
</reference>
<organism evidence="4 5">
    <name type="scientific">Tenacibaculum skagerrakense</name>
    <dbReference type="NCBI Taxonomy" id="186571"/>
    <lineage>
        <taxon>Bacteria</taxon>
        <taxon>Pseudomonadati</taxon>
        <taxon>Bacteroidota</taxon>
        <taxon>Flavobacteriia</taxon>
        <taxon>Flavobacteriales</taxon>
        <taxon>Flavobacteriaceae</taxon>
        <taxon>Tenacibaculum</taxon>
    </lineage>
</organism>
<dbReference type="OrthoDB" id="981508at2"/>
<dbReference type="InterPro" id="IPR027417">
    <property type="entry name" value="P-loop_NTPase"/>
</dbReference>
<keyword evidence="1 4" id="KW-0808">Transferase</keyword>
<evidence type="ECO:0000256" key="2">
    <source>
        <dbReference type="ARBA" id="ARBA00023180"/>
    </source>
</evidence>
<proteinExistence type="predicted"/>
<keyword evidence="5" id="KW-1185">Reference proteome</keyword>
<dbReference type="Pfam" id="PF00685">
    <property type="entry name" value="Sulfotransfer_1"/>
    <property type="match status" value="1"/>
</dbReference>
<gene>
    <name evidence="4" type="ORF">EV195_101451</name>
</gene>
<comment type="caution">
    <text evidence="4">The sequence shown here is derived from an EMBL/GenBank/DDBJ whole genome shotgun (WGS) entry which is preliminary data.</text>
</comment>
<dbReference type="RefSeq" id="WP_132792306.1">
    <property type="nucleotide sequence ID" value="NZ_SLXM01000001.1"/>
</dbReference>
<accession>A0A4R2P199</accession>
<evidence type="ECO:0000259" key="3">
    <source>
        <dbReference type="Pfam" id="PF00685"/>
    </source>
</evidence>
<dbReference type="EMBL" id="SLXM01000001">
    <property type="protein sequence ID" value="TCP28287.1"/>
    <property type="molecule type" value="Genomic_DNA"/>
</dbReference>
<name>A0A4R2P199_9FLAO</name>
<sequence length="313" mass="36981">MEKKIDFLCIGAQKSGTSWLYKNLQDIEEFSLPQVKEIHYFDRSSTYPSPSKKSFSSRVLNPKYVARAIGSIVKAIFQRNFNKAAFVFKWNFALNYNDKWYLSLFKNLKGYKGEITPSYSILEKEDIKKIHKLLPDVKLILMLRNPIDRAWSHYRSGVSKTYKFDINNLDSSEIIKFMKSEEQTMRSNYLRTIDNYLEVFKKEQLLICFYDAIIDCSDILIKDILHHICGENSIAINHLNLRENVSVTRNKVTCPEEVKEFLKETYYHQIKELSEKYGGYFTKWYEEVYNEGILDKKRTFTSTLTPEKAEQNF</sequence>
<dbReference type="PANTHER" id="PTHR10605:SF56">
    <property type="entry name" value="BIFUNCTIONAL HEPARAN SULFATE N-DEACETYLASE_N-SULFOTRANSFERASE"/>
    <property type="match status" value="1"/>
</dbReference>
<dbReference type="GO" id="GO:0008146">
    <property type="term" value="F:sulfotransferase activity"/>
    <property type="evidence" value="ECO:0007669"/>
    <property type="project" value="InterPro"/>
</dbReference>
<evidence type="ECO:0000313" key="4">
    <source>
        <dbReference type="EMBL" id="TCP28287.1"/>
    </source>
</evidence>
<dbReference type="InterPro" id="IPR037359">
    <property type="entry name" value="NST/OST"/>
</dbReference>
<dbReference type="SUPFAM" id="SSF52540">
    <property type="entry name" value="P-loop containing nucleoside triphosphate hydrolases"/>
    <property type="match status" value="1"/>
</dbReference>
<dbReference type="PANTHER" id="PTHR10605">
    <property type="entry name" value="HEPARAN SULFATE SULFOTRANSFERASE"/>
    <property type="match status" value="1"/>
</dbReference>
<dbReference type="AlphaFoldDB" id="A0A4R2P199"/>